<dbReference type="EMBL" id="NLFK01000003">
    <property type="protein sequence ID" value="OZN25290.1"/>
    <property type="molecule type" value="Genomic_DNA"/>
</dbReference>
<evidence type="ECO:0000256" key="1">
    <source>
        <dbReference type="SAM" id="Phobius"/>
    </source>
</evidence>
<keyword evidence="1" id="KW-1133">Transmembrane helix</keyword>
<reference evidence="2 4" key="1">
    <citation type="submission" date="2017-07" db="EMBL/GenBank/DDBJ databases">
        <title>Virulence factors identified in Actinobacillus seminis.</title>
        <authorList>
            <person name="Negrete-Abascal E."/>
            <person name="Vaca-Pacheco S."/>
            <person name="Montes-Garcia F."/>
            <person name="Leyto-Gil A.M."/>
            <person name="Fragoso-Garcia E."/>
            <person name="Carvente-Garcia R."/>
            <person name="Perez-Agueros S."/>
            <person name="Castelan-Sanchez H.G."/>
            <person name="Garcia-Molina A."/>
            <person name="Villamar T.E."/>
            <person name="Vazquez-Cruz C."/>
        </authorList>
    </citation>
    <scope>NUCLEOTIDE SEQUENCE [LARGE SCALE GENOMIC DNA]</scope>
    <source>
        <strain evidence="2 4">ATCC 15768</strain>
    </source>
</reference>
<dbReference type="EMBL" id="UFSB01000001">
    <property type="protein sequence ID" value="SUU35914.1"/>
    <property type="molecule type" value="Genomic_DNA"/>
</dbReference>
<protein>
    <submittedName>
        <fullName evidence="3">Uncharacterized protein</fullName>
    </submittedName>
</protein>
<dbReference type="AlphaFoldDB" id="A0A263HCW6"/>
<accession>A0A263HCW6</accession>
<sequence length="74" mass="8357">MWNITKRPFEKETLDDWAKLSVDVAKVAILAIPVILYGKDPIIIKIINAVLLGIGVYGGLFAGRKFRKMKEEIQ</sequence>
<keyword evidence="4" id="KW-1185">Reference proteome</keyword>
<keyword evidence="1" id="KW-0472">Membrane</keyword>
<reference evidence="3 5" key="2">
    <citation type="submission" date="2018-06" db="EMBL/GenBank/DDBJ databases">
        <authorList>
            <consortium name="Pathogen Informatics"/>
            <person name="Doyle S."/>
        </authorList>
    </citation>
    <scope>NUCLEOTIDE SEQUENCE [LARGE SCALE GENOMIC DNA]</scope>
    <source>
        <strain evidence="3 5">NCTC10851</strain>
    </source>
</reference>
<dbReference type="OrthoDB" id="5690589at2"/>
<feature type="transmembrane region" description="Helical" evidence="1">
    <location>
        <begin position="42"/>
        <end position="62"/>
    </location>
</feature>
<evidence type="ECO:0000313" key="5">
    <source>
        <dbReference type="Proteomes" id="UP000254507"/>
    </source>
</evidence>
<dbReference type="InParanoid" id="A0A263HCW6"/>
<evidence type="ECO:0000313" key="2">
    <source>
        <dbReference type="EMBL" id="OZN25290.1"/>
    </source>
</evidence>
<dbReference type="Proteomes" id="UP000215738">
    <property type="component" value="Unassembled WGS sequence"/>
</dbReference>
<proteinExistence type="predicted"/>
<dbReference type="Proteomes" id="UP000254507">
    <property type="component" value="Unassembled WGS sequence"/>
</dbReference>
<gene>
    <name evidence="2" type="ORF">CFY87_03875</name>
    <name evidence="3" type="ORF">NCTC10851_01036</name>
</gene>
<keyword evidence="1" id="KW-0812">Transmembrane</keyword>
<evidence type="ECO:0000313" key="4">
    <source>
        <dbReference type="Proteomes" id="UP000215738"/>
    </source>
</evidence>
<name>A0A263HCW6_9PAST</name>
<feature type="transmembrane region" description="Helical" evidence="1">
    <location>
        <begin position="20"/>
        <end position="36"/>
    </location>
</feature>
<organism evidence="3 5">
    <name type="scientific">Actinobacillus seminis</name>
    <dbReference type="NCBI Taxonomy" id="722"/>
    <lineage>
        <taxon>Bacteria</taxon>
        <taxon>Pseudomonadati</taxon>
        <taxon>Pseudomonadota</taxon>
        <taxon>Gammaproteobacteria</taxon>
        <taxon>Pasteurellales</taxon>
        <taxon>Pasteurellaceae</taxon>
        <taxon>Actinobacillus</taxon>
    </lineage>
</organism>
<evidence type="ECO:0000313" key="3">
    <source>
        <dbReference type="EMBL" id="SUU35914.1"/>
    </source>
</evidence>
<dbReference type="RefSeq" id="WP_094945963.1">
    <property type="nucleotide sequence ID" value="NZ_JBMHIA010000057.1"/>
</dbReference>